<sequence length="638" mass="69289">MLYLLLLFTFYSFGNSSQLEYIKIDGPAYKSFILSPGRYKVTLYGAQGGFSYYDGRWANSGGRGAKVSGYINVKGHDQEFHAFVGGMGSSRTTGLAEGGYNGGGTSGWNIKWKAHTFHNKQYDNGPGGGGGATDLRIDTTDISDRIMVAGGGSGACSISPGGSGGDLNGYNTWGVSTRTTQTLGIQNGYGASGSSAKHFPSSGGGGGYMGGSAGTPSEVESDSPIADGGSSYISGYSGCTSHSKITFDSGEMIAGNHEGNGLLQIDIEYKCPSHCSSCAGENECYSCDFSYRLFNGQCYSTCPPRSIDRGFYCEKCDDSCSECSGEITNCTNCADNYFKYNDKCLSKCPEGTYEYESKCMIECEVGTYPKGSLCYECSVNCKNCIDNSEKCTDCPDGKYLFNSKCVDSCPEKYVKEGNKCISECGFNQYLYHDICYNNCPKGTYQRDIYCDDCDSSCAQCNGSPTTCTACSDDKYLFNYQCIDNCLDDLYYYDNQCLVRCPSKTFIIGKKCVDDCPDGTYGINKICEECDSSCYACENTPDTCTKCKDNSYLYNNQCLSKCVEGTFAYQNVCMEECPTGTFQKDDICQNSTDYYYDKTEKVTKKNKLKLSKGAEIALLVTGLIFFAGMLTAVIVLTIC</sequence>
<keyword evidence="7" id="KW-0547">Nucleotide-binding</keyword>
<dbReference type="Pfam" id="PF12810">
    <property type="entry name" value="ALK_LTK_GRD"/>
    <property type="match status" value="1"/>
</dbReference>
<reference evidence="20 21" key="1">
    <citation type="submission" date="2024-04" db="EMBL/GenBank/DDBJ databases">
        <title>Tritrichomonas musculus Genome.</title>
        <authorList>
            <person name="Alves-Ferreira E."/>
            <person name="Grigg M."/>
            <person name="Lorenzi H."/>
            <person name="Galac M."/>
        </authorList>
    </citation>
    <scope>NUCLEOTIDE SEQUENCE [LARGE SCALE GENOMIC DNA]</scope>
    <source>
        <strain evidence="20 21">EAF2021</strain>
    </source>
</reference>
<comment type="caution">
    <text evidence="20">The sequence shown here is derived from an EMBL/GenBank/DDBJ whole genome shotgun (WGS) entry which is preliminary data.</text>
</comment>
<dbReference type="PANTHER" id="PTHR46987">
    <property type="entry name" value="NEUROHYPOPHYSIAL HORMONES, N-TERMINAL DOMAIN CONTAINING PROTEIN"/>
    <property type="match status" value="1"/>
</dbReference>
<evidence type="ECO:0000256" key="15">
    <source>
        <dbReference type="ARBA" id="ARBA00023180"/>
    </source>
</evidence>
<keyword evidence="6 18" id="KW-0732">Signal</keyword>
<evidence type="ECO:0000256" key="2">
    <source>
        <dbReference type="ARBA" id="ARBA00011902"/>
    </source>
</evidence>
<keyword evidence="10 17" id="KW-1133">Transmembrane helix</keyword>
<keyword evidence="8" id="KW-0418">Kinase</keyword>
<evidence type="ECO:0000256" key="1">
    <source>
        <dbReference type="ARBA" id="ARBA00004251"/>
    </source>
</evidence>
<dbReference type="CDD" id="cd00064">
    <property type="entry name" value="FU"/>
    <property type="match status" value="4"/>
</dbReference>
<evidence type="ECO:0000256" key="18">
    <source>
        <dbReference type="SAM" id="SignalP"/>
    </source>
</evidence>
<protein>
    <recommendedName>
        <fullName evidence="2">receptor protein-tyrosine kinase</fullName>
        <ecNumber evidence="2">2.7.10.1</ecNumber>
    </recommendedName>
</protein>
<dbReference type="PANTHER" id="PTHR46987:SF7">
    <property type="entry name" value="TNFR-CYS DOMAIN-CONTAINING PROTEIN"/>
    <property type="match status" value="1"/>
</dbReference>
<dbReference type="Proteomes" id="UP001470230">
    <property type="component" value="Unassembled WGS sequence"/>
</dbReference>
<evidence type="ECO:0000256" key="5">
    <source>
        <dbReference type="ARBA" id="ARBA00022692"/>
    </source>
</evidence>
<evidence type="ECO:0000256" key="16">
    <source>
        <dbReference type="SAM" id="MobiDB-lite"/>
    </source>
</evidence>
<dbReference type="InterPro" id="IPR009030">
    <property type="entry name" value="Growth_fac_rcpt_cys_sf"/>
</dbReference>
<evidence type="ECO:0000256" key="11">
    <source>
        <dbReference type="ARBA" id="ARBA00023136"/>
    </source>
</evidence>
<keyword evidence="21" id="KW-1185">Reference proteome</keyword>
<dbReference type="InterPro" id="IPR051514">
    <property type="entry name" value="R-spondin"/>
</dbReference>
<feature type="domain" description="ALK/LTK-like glycine-rich" evidence="19">
    <location>
        <begin position="32"/>
        <end position="267"/>
    </location>
</feature>
<accession>A0ABR2K0B9</accession>
<proteinExistence type="predicted"/>
<keyword evidence="12" id="KW-0829">Tyrosine-protein kinase</keyword>
<evidence type="ECO:0000313" key="21">
    <source>
        <dbReference type="Proteomes" id="UP001470230"/>
    </source>
</evidence>
<evidence type="ECO:0000256" key="8">
    <source>
        <dbReference type="ARBA" id="ARBA00022777"/>
    </source>
</evidence>
<keyword evidence="5 17" id="KW-0812">Transmembrane</keyword>
<dbReference type="InterPro" id="IPR006212">
    <property type="entry name" value="Furin_repeat"/>
</dbReference>
<keyword evidence="11 17" id="KW-0472">Membrane</keyword>
<dbReference type="Gene3D" id="2.10.220.10">
    <property type="entry name" value="Hormone Receptor, Insulin-like Growth Factor Receptor 1, Chain A, domain 2"/>
    <property type="match status" value="5"/>
</dbReference>
<keyword evidence="13" id="KW-1015">Disulfide bond</keyword>
<evidence type="ECO:0000259" key="19">
    <source>
        <dbReference type="Pfam" id="PF12810"/>
    </source>
</evidence>
<evidence type="ECO:0000256" key="14">
    <source>
        <dbReference type="ARBA" id="ARBA00023170"/>
    </source>
</evidence>
<evidence type="ECO:0000256" key="13">
    <source>
        <dbReference type="ARBA" id="ARBA00023157"/>
    </source>
</evidence>
<dbReference type="SMART" id="SM00261">
    <property type="entry name" value="FU"/>
    <property type="match status" value="5"/>
</dbReference>
<gene>
    <name evidence="20" type="ORF">M9Y10_043653</name>
</gene>
<feature type="transmembrane region" description="Helical" evidence="17">
    <location>
        <begin position="615"/>
        <end position="637"/>
    </location>
</feature>
<keyword evidence="3" id="KW-1003">Cell membrane</keyword>
<keyword evidence="15" id="KW-0325">Glycoprotein</keyword>
<organism evidence="20 21">
    <name type="scientific">Tritrichomonas musculus</name>
    <dbReference type="NCBI Taxonomy" id="1915356"/>
    <lineage>
        <taxon>Eukaryota</taxon>
        <taxon>Metamonada</taxon>
        <taxon>Parabasalia</taxon>
        <taxon>Tritrichomonadida</taxon>
        <taxon>Tritrichomonadidae</taxon>
        <taxon>Tritrichomonas</taxon>
    </lineage>
</organism>
<evidence type="ECO:0000256" key="7">
    <source>
        <dbReference type="ARBA" id="ARBA00022741"/>
    </source>
</evidence>
<dbReference type="SUPFAM" id="SSF57184">
    <property type="entry name" value="Growth factor receptor domain"/>
    <property type="match status" value="3"/>
</dbReference>
<feature type="signal peptide" evidence="18">
    <location>
        <begin position="1"/>
        <end position="16"/>
    </location>
</feature>
<evidence type="ECO:0000256" key="4">
    <source>
        <dbReference type="ARBA" id="ARBA00022679"/>
    </source>
</evidence>
<evidence type="ECO:0000313" key="20">
    <source>
        <dbReference type="EMBL" id="KAK8884539.1"/>
    </source>
</evidence>
<feature type="compositionally biased region" description="Gly residues" evidence="16">
    <location>
        <begin position="202"/>
        <end position="213"/>
    </location>
</feature>
<evidence type="ECO:0000256" key="10">
    <source>
        <dbReference type="ARBA" id="ARBA00022989"/>
    </source>
</evidence>
<keyword evidence="4" id="KW-0808">Transferase</keyword>
<name>A0ABR2K0B9_9EUKA</name>
<dbReference type="InterPro" id="IPR055163">
    <property type="entry name" value="ALK/LTK-like_GRD"/>
</dbReference>
<feature type="chain" id="PRO_5045519083" description="receptor protein-tyrosine kinase" evidence="18">
    <location>
        <begin position="17"/>
        <end position="638"/>
    </location>
</feature>
<feature type="region of interest" description="Disordered" evidence="16">
    <location>
        <begin position="201"/>
        <end position="224"/>
    </location>
</feature>
<evidence type="ECO:0000256" key="6">
    <source>
        <dbReference type="ARBA" id="ARBA00022729"/>
    </source>
</evidence>
<evidence type="ECO:0000256" key="3">
    <source>
        <dbReference type="ARBA" id="ARBA00022475"/>
    </source>
</evidence>
<keyword evidence="9" id="KW-0067">ATP-binding</keyword>
<evidence type="ECO:0000256" key="12">
    <source>
        <dbReference type="ARBA" id="ARBA00023137"/>
    </source>
</evidence>
<evidence type="ECO:0000256" key="17">
    <source>
        <dbReference type="SAM" id="Phobius"/>
    </source>
</evidence>
<dbReference type="EC" id="2.7.10.1" evidence="2"/>
<dbReference type="EMBL" id="JAPFFF010000008">
    <property type="protein sequence ID" value="KAK8884539.1"/>
    <property type="molecule type" value="Genomic_DNA"/>
</dbReference>
<evidence type="ECO:0000256" key="9">
    <source>
        <dbReference type="ARBA" id="ARBA00022840"/>
    </source>
</evidence>
<keyword evidence="14" id="KW-0675">Receptor</keyword>
<comment type="subcellular location">
    <subcellularLocation>
        <location evidence="1">Cell membrane</location>
        <topology evidence="1">Single-pass type I membrane protein</topology>
    </subcellularLocation>
</comment>